<dbReference type="GO" id="GO:0000209">
    <property type="term" value="P:protein polyubiquitination"/>
    <property type="evidence" value="ECO:0007669"/>
    <property type="project" value="TreeGrafter"/>
</dbReference>
<dbReference type="UniPathway" id="UPA00143"/>
<dbReference type="SUPFAM" id="SSF57850">
    <property type="entry name" value="RING/U-box"/>
    <property type="match status" value="1"/>
</dbReference>
<dbReference type="PANTHER" id="PTHR13931">
    <property type="entry name" value="UBIQUITINATION FACTOR E4"/>
    <property type="match status" value="1"/>
</dbReference>
<evidence type="ECO:0000313" key="3">
    <source>
        <dbReference type="Proteomes" id="UP000485058"/>
    </source>
</evidence>
<organism evidence="2 3">
    <name type="scientific">Haematococcus lacustris</name>
    <name type="common">Green alga</name>
    <name type="synonym">Haematococcus pluvialis</name>
    <dbReference type="NCBI Taxonomy" id="44745"/>
    <lineage>
        <taxon>Eukaryota</taxon>
        <taxon>Viridiplantae</taxon>
        <taxon>Chlorophyta</taxon>
        <taxon>core chlorophytes</taxon>
        <taxon>Chlorophyceae</taxon>
        <taxon>CS clade</taxon>
        <taxon>Chlamydomonadales</taxon>
        <taxon>Haematococcaceae</taxon>
        <taxon>Haematococcus</taxon>
    </lineage>
</organism>
<keyword evidence="3" id="KW-1185">Reference proteome</keyword>
<gene>
    <name evidence="2" type="ORF">HaLaN_19399</name>
</gene>
<protein>
    <recommendedName>
        <fullName evidence="1">U-box domain-containing protein</fullName>
    </recommendedName>
</protein>
<accession>A0A6A0A054</accession>
<dbReference type="Proteomes" id="UP000485058">
    <property type="component" value="Unassembled WGS sequence"/>
</dbReference>
<dbReference type="EMBL" id="BLLF01001947">
    <property type="protein sequence ID" value="GFH22002.1"/>
    <property type="molecule type" value="Genomic_DNA"/>
</dbReference>
<dbReference type="PANTHER" id="PTHR13931:SF2">
    <property type="entry name" value="UBIQUITIN CONJUGATION FACTOR E4 B"/>
    <property type="match status" value="1"/>
</dbReference>
<proteinExistence type="predicted"/>
<feature type="non-terminal residue" evidence="2">
    <location>
        <position position="1"/>
    </location>
</feature>
<dbReference type="Pfam" id="PF04564">
    <property type="entry name" value="U-box"/>
    <property type="match status" value="1"/>
</dbReference>
<dbReference type="InterPro" id="IPR045132">
    <property type="entry name" value="UBE4"/>
</dbReference>
<dbReference type="PROSITE" id="PS51698">
    <property type="entry name" value="U_BOX"/>
    <property type="match status" value="1"/>
</dbReference>
<dbReference type="GO" id="GO:0034450">
    <property type="term" value="F:ubiquitin-ubiquitin ligase activity"/>
    <property type="evidence" value="ECO:0007669"/>
    <property type="project" value="InterPro"/>
</dbReference>
<comment type="caution">
    <text evidence="2">The sequence shown here is derived from an EMBL/GenBank/DDBJ whole genome shotgun (WGS) entry which is preliminary data.</text>
</comment>
<dbReference type="GO" id="GO:0005634">
    <property type="term" value="C:nucleus"/>
    <property type="evidence" value="ECO:0007669"/>
    <property type="project" value="TreeGrafter"/>
</dbReference>
<dbReference type="GO" id="GO:0036503">
    <property type="term" value="P:ERAD pathway"/>
    <property type="evidence" value="ECO:0007669"/>
    <property type="project" value="InterPro"/>
</dbReference>
<feature type="domain" description="U-box" evidence="1">
    <location>
        <begin position="11"/>
        <end position="54"/>
    </location>
</feature>
<name>A0A6A0A054_HAELA</name>
<dbReference type="GO" id="GO:0000151">
    <property type="term" value="C:ubiquitin ligase complex"/>
    <property type="evidence" value="ECO:0007669"/>
    <property type="project" value="InterPro"/>
</dbReference>
<evidence type="ECO:0000313" key="2">
    <source>
        <dbReference type="EMBL" id="GFH22002.1"/>
    </source>
</evidence>
<dbReference type="Gene3D" id="3.30.40.10">
    <property type="entry name" value="Zinc/RING finger domain, C3HC4 (zinc finger)"/>
    <property type="match status" value="1"/>
</dbReference>
<dbReference type="GO" id="GO:0005737">
    <property type="term" value="C:cytoplasm"/>
    <property type="evidence" value="ECO:0007669"/>
    <property type="project" value="TreeGrafter"/>
</dbReference>
<evidence type="ECO:0000259" key="1">
    <source>
        <dbReference type="PROSITE" id="PS51698"/>
    </source>
</evidence>
<dbReference type="InterPro" id="IPR003613">
    <property type="entry name" value="Ubox_domain"/>
</dbReference>
<reference evidence="2 3" key="1">
    <citation type="submission" date="2020-02" db="EMBL/GenBank/DDBJ databases">
        <title>Draft genome sequence of Haematococcus lacustris strain NIES-144.</title>
        <authorList>
            <person name="Morimoto D."/>
            <person name="Nakagawa S."/>
            <person name="Yoshida T."/>
            <person name="Sawayama S."/>
        </authorList>
    </citation>
    <scope>NUCLEOTIDE SEQUENCE [LARGE SCALE GENOMIC DNA]</scope>
    <source>
        <strain evidence="2 3">NIES-144</strain>
    </source>
</reference>
<sequence length="54" mass="5857">AGGSGAPGPCEVPEEFLDPLTCVLMRHPVRLPDSGIVMDRSTIERHLMTHAVME</sequence>
<dbReference type="AlphaFoldDB" id="A0A6A0A054"/>
<dbReference type="InterPro" id="IPR013083">
    <property type="entry name" value="Znf_RING/FYVE/PHD"/>
</dbReference>